<feature type="compositionally biased region" description="Low complexity" evidence="1">
    <location>
        <begin position="715"/>
        <end position="737"/>
    </location>
</feature>
<evidence type="ECO:0000256" key="2">
    <source>
        <dbReference type="SAM" id="SignalP"/>
    </source>
</evidence>
<feature type="signal peptide" evidence="2">
    <location>
        <begin position="1"/>
        <end position="44"/>
    </location>
</feature>
<feature type="compositionally biased region" description="Acidic residues" evidence="1">
    <location>
        <begin position="624"/>
        <end position="633"/>
    </location>
</feature>
<dbReference type="AlphaFoldDB" id="A0A2K3CP51"/>
<dbReference type="Gramene" id="PNW70062">
    <property type="protein sequence ID" value="PNW70062"/>
    <property type="gene ID" value="CHLRE_17g704050v5"/>
</dbReference>
<evidence type="ECO:0000313" key="4">
    <source>
        <dbReference type="Proteomes" id="UP000006906"/>
    </source>
</evidence>
<feature type="compositionally biased region" description="Gly residues" evidence="1">
    <location>
        <begin position="68"/>
        <end position="79"/>
    </location>
</feature>
<evidence type="ECO:0000256" key="1">
    <source>
        <dbReference type="SAM" id="MobiDB-lite"/>
    </source>
</evidence>
<accession>A0A2K3CP51</accession>
<feature type="region of interest" description="Disordered" evidence="1">
    <location>
        <begin position="61"/>
        <end position="88"/>
    </location>
</feature>
<dbReference type="Gene3D" id="3.40.50.300">
    <property type="entry name" value="P-loop containing nucleotide triphosphate hydrolases"/>
    <property type="match status" value="1"/>
</dbReference>
<dbReference type="KEGG" id="cre:CHLRE_17g704050v5"/>
<feature type="compositionally biased region" description="Gly residues" evidence="1">
    <location>
        <begin position="738"/>
        <end position="748"/>
    </location>
</feature>
<dbReference type="ExpressionAtlas" id="A0A2K3CP51">
    <property type="expression patterns" value="baseline and differential"/>
</dbReference>
<dbReference type="Proteomes" id="UP000006906">
    <property type="component" value="Chromosome 17"/>
</dbReference>
<feature type="region of interest" description="Disordered" evidence="1">
    <location>
        <begin position="624"/>
        <end position="755"/>
    </location>
</feature>
<dbReference type="EMBL" id="CM008978">
    <property type="protein sequence ID" value="PNW70062.1"/>
    <property type="molecule type" value="Genomic_DNA"/>
</dbReference>
<organism evidence="3 4">
    <name type="scientific">Chlamydomonas reinhardtii</name>
    <name type="common">Chlamydomonas smithii</name>
    <dbReference type="NCBI Taxonomy" id="3055"/>
    <lineage>
        <taxon>Eukaryota</taxon>
        <taxon>Viridiplantae</taxon>
        <taxon>Chlorophyta</taxon>
        <taxon>core chlorophytes</taxon>
        <taxon>Chlorophyceae</taxon>
        <taxon>CS clade</taxon>
        <taxon>Chlamydomonadales</taxon>
        <taxon>Chlamydomonadaceae</taxon>
        <taxon>Chlamydomonas</taxon>
    </lineage>
</organism>
<dbReference type="PaxDb" id="3055-EDP04686"/>
<protein>
    <submittedName>
        <fullName evidence="3">Uncharacterized protein</fullName>
    </submittedName>
</protein>
<reference evidence="3 4" key="1">
    <citation type="journal article" date="2007" name="Science">
        <title>The Chlamydomonas genome reveals the evolution of key animal and plant functions.</title>
        <authorList>
            <person name="Merchant S.S."/>
            <person name="Prochnik S.E."/>
            <person name="Vallon O."/>
            <person name="Harris E.H."/>
            <person name="Karpowicz S.J."/>
            <person name="Witman G.B."/>
            <person name="Terry A."/>
            <person name="Salamov A."/>
            <person name="Fritz-Laylin L.K."/>
            <person name="Marechal-Drouard L."/>
            <person name="Marshall W.F."/>
            <person name="Qu L.H."/>
            <person name="Nelson D.R."/>
            <person name="Sanderfoot A.A."/>
            <person name="Spalding M.H."/>
            <person name="Kapitonov V.V."/>
            <person name="Ren Q."/>
            <person name="Ferris P."/>
            <person name="Lindquist E."/>
            <person name="Shapiro H."/>
            <person name="Lucas S.M."/>
            <person name="Grimwood J."/>
            <person name="Schmutz J."/>
            <person name="Cardol P."/>
            <person name="Cerutti H."/>
            <person name="Chanfreau G."/>
            <person name="Chen C.L."/>
            <person name="Cognat V."/>
            <person name="Croft M.T."/>
            <person name="Dent R."/>
            <person name="Dutcher S."/>
            <person name="Fernandez E."/>
            <person name="Fukuzawa H."/>
            <person name="Gonzalez-Ballester D."/>
            <person name="Gonzalez-Halphen D."/>
            <person name="Hallmann A."/>
            <person name="Hanikenne M."/>
            <person name="Hippler M."/>
            <person name="Inwood W."/>
            <person name="Jabbari K."/>
            <person name="Kalanon M."/>
            <person name="Kuras R."/>
            <person name="Lefebvre P.A."/>
            <person name="Lemaire S.D."/>
            <person name="Lobanov A.V."/>
            <person name="Lohr M."/>
            <person name="Manuell A."/>
            <person name="Meier I."/>
            <person name="Mets L."/>
            <person name="Mittag M."/>
            <person name="Mittelmeier T."/>
            <person name="Moroney J.V."/>
            <person name="Moseley J."/>
            <person name="Napoli C."/>
            <person name="Nedelcu A.M."/>
            <person name="Niyogi K."/>
            <person name="Novoselov S.V."/>
            <person name="Paulsen I.T."/>
            <person name="Pazour G."/>
            <person name="Purton S."/>
            <person name="Ral J.P."/>
            <person name="Riano-Pachon D.M."/>
            <person name="Riekhof W."/>
            <person name="Rymarquis L."/>
            <person name="Schroda M."/>
            <person name="Stern D."/>
            <person name="Umen J."/>
            <person name="Willows R."/>
            <person name="Wilson N."/>
            <person name="Zimmer S.L."/>
            <person name="Allmer J."/>
            <person name="Balk J."/>
            <person name="Bisova K."/>
            <person name="Chen C.J."/>
            <person name="Elias M."/>
            <person name="Gendler K."/>
            <person name="Hauser C."/>
            <person name="Lamb M.R."/>
            <person name="Ledford H."/>
            <person name="Long J.C."/>
            <person name="Minagawa J."/>
            <person name="Page M.D."/>
            <person name="Pan J."/>
            <person name="Pootakham W."/>
            <person name="Roje S."/>
            <person name="Rose A."/>
            <person name="Stahlberg E."/>
            <person name="Terauchi A.M."/>
            <person name="Yang P."/>
            <person name="Ball S."/>
            <person name="Bowler C."/>
            <person name="Dieckmann C.L."/>
            <person name="Gladyshev V.N."/>
            <person name="Green P."/>
            <person name="Jorgensen R."/>
            <person name="Mayfield S."/>
            <person name="Mueller-Roeber B."/>
            <person name="Rajamani S."/>
            <person name="Sayre R.T."/>
            <person name="Brokstein P."/>
            <person name="Dubchak I."/>
            <person name="Goodstein D."/>
            <person name="Hornick L."/>
            <person name="Huang Y.W."/>
            <person name="Jhaveri J."/>
            <person name="Luo Y."/>
            <person name="Martinez D."/>
            <person name="Ngau W.C."/>
            <person name="Otillar B."/>
            <person name="Poliakov A."/>
            <person name="Porter A."/>
            <person name="Szajkowski L."/>
            <person name="Werner G."/>
            <person name="Zhou K."/>
            <person name="Grigoriev I.V."/>
            <person name="Rokhsar D.S."/>
            <person name="Grossman A.R."/>
        </authorList>
    </citation>
    <scope>NUCLEOTIDE SEQUENCE [LARGE SCALE GENOMIC DNA]</scope>
    <source>
        <strain evidence="4">CC-503</strain>
    </source>
</reference>
<dbReference type="GeneID" id="5717248"/>
<keyword evidence="2" id="KW-0732">Signal</keyword>
<name>A0A2K3CP51_CHLRE</name>
<keyword evidence="4" id="KW-1185">Reference proteome</keyword>
<proteinExistence type="predicted"/>
<dbReference type="OrthoDB" id="529546at2759"/>
<feature type="chain" id="PRO_5014365821" evidence="2">
    <location>
        <begin position="45"/>
        <end position="791"/>
    </location>
</feature>
<dbReference type="InParanoid" id="A0A2K3CP51"/>
<evidence type="ECO:0000313" key="3">
    <source>
        <dbReference type="EMBL" id="PNW70062.1"/>
    </source>
</evidence>
<dbReference type="InterPro" id="IPR027417">
    <property type="entry name" value="P-loop_NTPase"/>
</dbReference>
<gene>
    <name evidence="3" type="ORF">CHLRE_17g704050v5</name>
</gene>
<sequence>MLATSATMLRTHRPGRQRQWRAPPQLLLAALLLLLLALHPPCSSTHSSSWPIAGAHAAGVMLPENDGSDGGGASGSGGRGGDDDGGFPLNSLNNALVRRLQMDRVPQADGNWIPSSGTTYSSLASLAAASGSGARHYQGSSAAAAALAAAAAAADVAGGGGGAAAATLSSAQLETTPLLTRLQVRRALELVVRLGATDGSLLATTSRGVRFADQLGAIAARAAALAAESRPERVVALLGELHVEVQRLPPGTSWPAVRRVITAGLALHRLRAGPLAAAGELMAVQLLLRLYLAHRTAAKAKRVVEFAHVSKSGGTTMCQLAERNGCRTESFALSRNCLVSKFDDRPRYINYAYHRTQRPRGARTRCDRPPKTIDRRRNEVSCRRRRKIMLQHGHNLYMNEYTALGGAEDPSLAHACGNMLTVLQIRHPYARVMSHVKHMWHAYSVHCRDDKRLYFPHGHNATHWSLLLSAPMDNYLVRSLAGEAVFGLPSGGVTEEHLGLARVLLMQQYDVLLVLEDPSLTHAALSYGLGWAEQQLHVNSAQARGPEPGSDDGLPQDPEVLYGLNRLDLELYGFGVAMAQLDAVVYDAAQALGTAGASLAALQAAAEEEEAEQDYADGLEGDYAEGEEGEEEGGQEKDYERGGGGGDGNGEEDYVDEGGRDQRGDSSAALTDDEGVVVEAREERALGRRSRAPGAGAGIGAGVAAGAVTSIRAPSSSASSSTSNSSGGSGSRGSTSSGSGGVALGGAATGVTSRRALHRRTLLKESVPPAALTPRQRNTLACGFVGQYEPS</sequence>
<dbReference type="RefSeq" id="XP_042914425.1">
    <property type="nucleotide sequence ID" value="XM_043071966.1"/>
</dbReference>